<proteinExistence type="inferred from homology"/>
<keyword evidence="5" id="KW-1185">Reference proteome</keyword>
<keyword evidence="1 2" id="KW-0808">Transferase</keyword>
<sequence length="306" mass="32695">MSKTAFIFPGQGAQKAGMGKDFYEQSETAAQIFDKASELLDIDMKALCFEENDLLDQTEYTQAALVTTCLAMAKALEERGLKPDVAAGLSLGEYCAIALAGGMSAEDAITTVRKRGILMQNAVPGGKGSMAAVLGMAAEEIEKVLSEIEGASIANYNCPGQIVITGWKESVEKASEALKAAGAKRVLPLNVSGPFHSPLLTEAGRELGKVLESVELHTLEFPYVTNVTAAYVTDISETKALLEQQVASSVRWQQSVENMIAAGVDTFVEVGPGKTLAGFMRKIDRNVKVYNVGSWEDVDKVVSELC</sequence>
<dbReference type="GO" id="GO:0004314">
    <property type="term" value="F:[acyl-carrier-protein] S-malonyltransferase activity"/>
    <property type="evidence" value="ECO:0007669"/>
    <property type="project" value="UniProtKB-EC"/>
</dbReference>
<dbReference type="Proteomes" id="UP000723714">
    <property type="component" value="Unassembled WGS sequence"/>
</dbReference>
<evidence type="ECO:0000256" key="2">
    <source>
        <dbReference type="PIRNR" id="PIRNR000446"/>
    </source>
</evidence>
<dbReference type="SMART" id="SM00827">
    <property type="entry name" value="PKS_AT"/>
    <property type="match status" value="1"/>
</dbReference>
<feature type="domain" description="Malonyl-CoA:ACP transacylase (MAT)" evidence="3">
    <location>
        <begin position="7"/>
        <end position="297"/>
    </location>
</feature>
<reference evidence="4 5" key="1">
    <citation type="submission" date="2021-06" db="EMBL/GenBank/DDBJ databases">
        <title>Faecalicatena sp. nov. isolated from porcine feces.</title>
        <authorList>
            <person name="Oh B.S."/>
            <person name="Lee J.H."/>
        </authorList>
    </citation>
    <scope>NUCLEOTIDE SEQUENCE [LARGE SCALE GENOMIC DNA]</scope>
    <source>
        <strain evidence="4 5">AGMB00832</strain>
    </source>
</reference>
<name>A0ABS6CYI0_9FIRM</name>
<dbReference type="EMBL" id="JABACJ020000001">
    <property type="protein sequence ID" value="MBU3874363.1"/>
    <property type="molecule type" value="Genomic_DNA"/>
</dbReference>
<evidence type="ECO:0000259" key="3">
    <source>
        <dbReference type="SMART" id="SM00827"/>
    </source>
</evidence>
<dbReference type="InterPro" id="IPR050858">
    <property type="entry name" value="Mal-CoA-ACP_Trans/PKS_FabD"/>
</dbReference>
<organism evidence="4 5">
    <name type="scientific">Faecalicatena faecalis</name>
    <dbReference type="NCBI Taxonomy" id="2726362"/>
    <lineage>
        <taxon>Bacteria</taxon>
        <taxon>Bacillati</taxon>
        <taxon>Bacillota</taxon>
        <taxon>Clostridia</taxon>
        <taxon>Lachnospirales</taxon>
        <taxon>Lachnospiraceae</taxon>
        <taxon>Faecalicatena</taxon>
    </lineage>
</organism>
<keyword evidence="2 4" id="KW-0012">Acyltransferase</keyword>
<gene>
    <name evidence="4" type="primary">fabD</name>
    <name evidence="4" type="ORF">HGO97_000835</name>
</gene>
<dbReference type="InterPro" id="IPR004410">
    <property type="entry name" value="Malonyl_CoA-ACP_transAc_FabD"/>
</dbReference>
<evidence type="ECO:0000313" key="5">
    <source>
        <dbReference type="Proteomes" id="UP000723714"/>
    </source>
</evidence>
<comment type="similarity">
    <text evidence="2">Belongs to the fabD family.</text>
</comment>
<dbReference type="RefSeq" id="WP_216238522.1">
    <property type="nucleotide sequence ID" value="NZ_JABACJ020000001.1"/>
</dbReference>
<comment type="catalytic activity">
    <reaction evidence="2">
        <text>holo-[ACP] + malonyl-CoA = malonyl-[ACP] + CoA</text>
        <dbReference type="Rhea" id="RHEA:41792"/>
        <dbReference type="Rhea" id="RHEA-COMP:9623"/>
        <dbReference type="Rhea" id="RHEA-COMP:9685"/>
        <dbReference type="ChEBI" id="CHEBI:57287"/>
        <dbReference type="ChEBI" id="CHEBI:57384"/>
        <dbReference type="ChEBI" id="CHEBI:64479"/>
        <dbReference type="ChEBI" id="CHEBI:78449"/>
        <dbReference type="EC" id="2.3.1.39"/>
    </reaction>
</comment>
<comment type="caution">
    <text evidence="4">The sequence shown here is derived from an EMBL/GenBank/DDBJ whole genome shotgun (WGS) entry which is preliminary data.</text>
</comment>
<evidence type="ECO:0000313" key="4">
    <source>
        <dbReference type="EMBL" id="MBU3874363.1"/>
    </source>
</evidence>
<dbReference type="PANTHER" id="PTHR42681">
    <property type="entry name" value="MALONYL-COA-ACYL CARRIER PROTEIN TRANSACYLASE, MITOCHONDRIAL"/>
    <property type="match status" value="1"/>
</dbReference>
<protein>
    <recommendedName>
        <fullName evidence="2">Malonyl CoA-acyl carrier protein transacylase</fullName>
        <ecNumber evidence="2">2.3.1.39</ecNumber>
    </recommendedName>
</protein>
<dbReference type="NCBIfam" id="TIGR00128">
    <property type="entry name" value="fabD"/>
    <property type="match status" value="1"/>
</dbReference>
<dbReference type="InterPro" id="IPR024925">
    <property type="entry name" value="Malonyl_CoA-ACP_transAc"/>
</dbReference>
<evidence type="ECO:0000256" key="1">
    <source>
        <dbReference type="ARBA" id="ARBA00022679"/>
    </source>
</evidence>
<dbReference type="PIRSF" id="PIRSF000446">
    <property type="entry name" value="Mct"/>
    <property type="match status" value="1"/>
</dbReference>
<dbReference type="PANTHER" id="PTHR42681:SF1">
    <property type="entry name" value="MALONYL-COA-ACYL CARRIER PROTEIN TRANSACYLASE, MITOCHONDRIAL"/>
    <property type="match status" value="1"/>
</dbReference>
<dbReference type="EC" id="2.3.1.39" evidence="2"/>
<dbReference type="InterPro" id="IPR014043">
    <property type="entry name" value="Acyl_transferase_dom"/>
</dbReference>
<accession>A0ABS6CYI0</accession>
<dbReference type="Pfam" id="PF00698">
    <property type="entry name" value="Acyl_transf_1"/>
    <property type="match status" value="1"/>
</dbReference>